<dbReference type="Pfam" id="PF05205">
    <property type="entry name" value="COMPASS-Shg1"/>
    <property type="match status" value="1"/>
</dbReference>
<protein>
    <recommendedName>
        <fullName evidence="2">BOD1/SHG1 domain-containing protein</fullName>
    </recommendedName>
</protein>
<evidence type="ECO:0000256" key="1">
    <source>
        <dbReference type="SAM" id="MobiDB-lite"/>
    </source>
</evidence>
<dbReference type="OrthoDB" id="784699at2759"/>
<dbReference type="InterPro" id="IPR055264">
    <property type="entry name" value="BOD1/SHG1_dom"/>
</dbReference>
<sequence>GGGGWRRIGPEDVISKMKDDGDFDRLRIKIIRKFKENEKLRSDIASLVKQSAVINRPGAEAMKPRQLSDAIHQEIGEKIMSQISDSLWSIIRSPEGMKTEITETVQSVYDQLLNPNDNHVGESSLQDSSSIQKEIQNRGTEIN</sequence>
<evidence type="ECO:0000313" key="4">
    <source>
        <dbReference type="Proteomes" id="UP000015453"/>
    </source>
</evidence>
<dbReference type="EMBL" id="AUSU01000845">
    <property type="protein sequence ID" value="EPS72432.1"/>
    <property type="molecule type" value="Genomic_DNA"/>
</dbReference>
<dbReference type="PANTHER" id="PTHR34356:SF3">
    <property type="entry name" value="EXPRESSED PROTEIN"/>
    <property type="match status" value="1"/>
</dbReference>
<organism evidence="3 4">
    <name type="scientific">Genlisea aurea</name>
    <dbReference type="NCBI Taxonomy" id="192259"/>
    <lineage>
        <taxon>Eukaryota</taxon>
        <taxon>Viridiplantae</taxon>
        <taxon>Streptophyta</taxon>
        <taxon>Embryophyta</taxon>
        <taxon>Tracheophyta</taxon>
        <taxon>Spermatophyta</taxon>
        <taxon>Magnoliopsida</taxon>
        <taxon>eudicotyledons</taxon>
        <taxon>Gunneridae</taxon>
        <taxon>Pentapetalae</taxon>
        <taxon>asterids</taxon>
        <taxon>lamiids</taxon>
        <taxon>Lamiales</taxon>
        <taxon>Lentibulariaceae</taxon>
        <taxon>Genlisea</taxon>
    </lineage>
</organism>
<evidence type="ECO:0000259" key="2">
    <source>
        <dbReference type="Pfam" id="PF05205"/>
    </source>
</evidence>
<gene>
    <name evidence="3" type="ORF">M569_02331</name>
</gene>
<dbReference type="AlphaFoldDB" id="S8EIP4"/>
<feature type="non-terminal residue" evidence="3">
    <location>
        <position position="1"/>
    </location>
</feature>
<evidence type="ECO:0000313" key="3">
    <source>
        <dbReference type="EMBL" id="EPS72432.1"/>
    </source>
</evidence>
<dbReference type="PANTHER" id="PTHR34356">
    <property type="entry name" value="ANTIGENIC HEAT-STABLE PROTEIN"/>
    <property type="match status" value="1"/>
</dbReference>
<name>S8EIP4_9LAMI</name>
<feature type="region of interest" description="Disordered" evidence="1">
    <location>
        <begin position="116"/>
        <end position="143"/>
    </location>
</feature>
<proteinExistence type="predicted"/>
<reference evidence="3 4" key="1">
    <citation type="journal article" date="2013" name="BMC Genomics">
        <title>The miniature genome of a carnivorous plant Genlisea aurea contains a low number of genes and short non-coding sequences.</title>
        <authorList>
            <person name="Leushkin E.V."/>
            <person name="Sutormin R.A."/>
            <person name="Nabieva E.R."/>
            <person name="Penin A.A."/>
            <person name="Kondrashov A.S."/>
            <person name="Logacheva M.D."/>
        </authorList>
    </citation>
    <scope>NUCLEOTIDE SEQUENCE [LARGE SCALE GENOMIC DNA]</scope>
</reference>
<dbReference type="Proteomes" id="UP000015453">
    <property type="component" value="Unassembled WGS sequence"/>
</dbReference>
<accession>S8EIP4</accession>
<keyword evidence="4" id="KW-1185">Reference proteome</keyword>
<comment type="caution">
    <text evidence="3">The sequence shown here is derived from an EMBL/GenBank/DDBJ whole genome shotgun (WGS) entry which is preliminary data.</text>
</comment>
<feature type="domain" description="BOD1/SHG1" evidence="2">
    <location>
        <begin position="14"/>
        <end position="95"/>
    </location>
</feature>
<feature type="non-terminal residue" evidence="3">
    <location>
        <position position="143"/>
    </location>
</feature>